<dbReference type="Proteomes" id="UP000304148">
    <property type="component" value="Chromosome"/>
</dbReference>
<dbReference type="EMBL" id="LS992241">
    <property type="protein sequence ID" value="SYX84262.1"/>
    <property type="molecule type" value="Genomic_DNA"/>
</dbReference>
<evidence type="ECO:0000256" key="5">
    <source>
        <dbReference type="ARBA" id="ARBA00029447"/>
    </source>
</evidence>
<dbReference type="SMART" id="SM00304">
    <property type="entry name" value="HAMP"/>
    <property type="match status" value="1"/>
</dbReference>
<keyword evidence="7" id="KW-0812">Transmembrane</keyword>
<keyword evidence="3 7" id="KW-0472">Membrane</keyword>
<feature type="transmembrane region" description="Helical" evidence="7">
    <location>
        <begin position="195"/>
        <end position="217"/>
    </location>
</feature>
<dbReference type="GO" id="GO:0005886">
    <property type="term" value="C:plasma membrane"/>
    <property type="evidence" value="ECO:0007669"/>
    <property type="project" value="UniProtKB-SubCell"/>
</dbReference>
<dbReference type="CDD" id="cd06225">
    <property type="entry name" value="HAMP"/>
    <property type="match status" value="1"/>
</dbReference>
<keyword evidence="2" id="KW-1003">Cell membrane</keyword>
<dbReference type="SMART" id="SM00283">
    <property type="entry name" value="MA"/>
    <property type="match status" value="1"/>
</dbReference>
<dbReference type="Pfam" id="PF12729">
    <property type="entry name" value="4HB_MCP_1"/>
    <property type="match status" value="1"/>
</dbReference>
<dbReference type="GO" id="GO:0007165">
    <property type="term" value="P:signal transduction"/>
    <property type="evidence" value="ECO:0007669"/>
    <property type="project" value="UniProtKB-KW"/>
</dbReference>
<dbReference type="Pfam" id="PF00015">
    <property type="entry name" value="MCPsignal"/>
    <property type="match status" value="1"/>
</dbReference>
<protein>
    <submittedName>
        <fullName evidence="10">Chemotaxis protein</fullName>
    </submittedName>
</protein>
<proteinExistence type="inferred from homology"/>
<comment type="similarity">
    <text evidence="5">Belongs to the methyl-accepting chemotaxis (MCP) protein family.</text>
</comment>
<comment type="subcellular location">
    <subcellularLocation>
        <location evidence="1">Cell membrane</location>
    </subcellularLocation>
</comment>
<dbReference type="InterPro" id="IPR004089">
    <property type="entry name" value="MCPsignal_dom"/>
</dbReference>
<dbReference type="InterPro" id="IPR024478">
    <property type="entry name" value="HlyB_4HB_MCP"/>
</dbReference>
<dbReference type="Gene3D" id="6.10.340.10">
    <property type="match status" value="1"/>
</dbReference>
<dbReference type="Gene3D" id="1.10.287.950">
    <property type="entry name" value="Methyl-accepting chemotaxis protein"/>
    <property type="match status" value="1"/>
</dbReference>
<keyword evidence="7" id="KW-1133">Transmembrane helix</keyword>
<evidence type="ECO:0000313" key="10">
    <source>
        <dbReference type="EMBL" id="SYX84262.1"/>
    </source>
</evidence>
<dbReference type="GO" id="GO:0004888">
    <property type="term" value="F:transmembrane signaling receptor activity"/>
    <property type="evidence" value="ECO:0007669"/>
    <property type="project" value="InterPro"/>
</dbReference>
<organism evidence="10 11">
    <name type="scientific">Paenibacillus alvei</name>
    <name type="common">Bacillus alvei</name>
    <dbReference type="NCBI Taxonomy" id="44250"/>
    <lineage>
        <taxon>Bacteria</taxon>
        <taxon>Bacillati</taxon>
        <taxon>Bacillota</taxon>
        <taxon>Bacilli</taxon>
        <taxon>Bacillales</taxon>
        <taxon>Paenibacillaceae</taxon>
        <taxon>Paenibacillus</taxon>
    </lineage>
</organism>
<keyword evidence="4 6" id="KW-0807">Transducer</keyword>
<feature type="domain" description="Methyl-accepting transducer" evidence="8">
    <location>
        <begin position="285"/>
        <end position="521"/>
    </location>
</feature>
<dbReference type="InterPro" id="IPR047347">
    <property type="entry name" value="YvaQ-like_sensor"/>
</dbReference>
<sequence>MKFRFKDLNTSIKIFILVGVGILLLALSTSISYRAMNEINQKNDTIYEHNLMSIMWVKQIMVNNRSIDSAIFELMASSDDRRNSELKASIDRFRVENDTLMKKYKEVLQTDEEKTFVAEYEKSLKPYRDSNIRAIELAIANKNEEAYDYYARNVRESRSKVQKVLTELVNWNENLAEQQAKKSTELTKASTTTNVIIGMISLLVCVLVGYVIANLIVKPLRQMQTLMKQAEQGDLTVRGSYDSKDEIGVLMKDFNKMMDGLSSIMSTVHERSVQLLHNSRLVSDNANETAQATEHIAASMEQVASGAQLQQTASEENAIALEEFARGIQSIVENTASVAELANHSAIQAEQGNVTIVDAMEQMKSINQSVQTTESAVEQLHNHSQQIENIIDVITNIAGQTNLLALNASIEAARAGESGRGFSVVAGEVRKLAEQSSESAKQIAELIAEMQNSTQETVNAMAYVRQDVVSGMKAVAQAGQMFEHIMALVQQVTGQVQETSAATEQMSAGTEEITASVDEMAKIAAGTSSTVQSVAAASEEQLASVDTISVSIGQLKQMAEELQEMVNRFKL</sequence>
<evidence type="ECO:0000259" key="9">
    <source>
        <dbReference type="PROSITE" id="PS50885"/>
    </source>
</evidence>
<accession>A0A383RCD2</accession>
<dbReference type="PRINTS" id="PR00260">
    <property type="entry name" value="CHEMTRNSDUCR"/>
</dbReference>
<evidence type="ECO:0000256" key="3">
    <source>
        <dbReference type="ARBA" id="ARBA00023136"/>
    </source>
</evidence>
<dbReference type="Pfam" id="PF00672">
    <property type="entry name" value="HAMP"/>
    <property type="match status" value="1"/>
</dbReference>
<dbReference type="RefSeq" id="WP_138186226.1">
    <property type="nucleotide sequence ID" value="NZ_LS992241.1"/>
</dbReference>
<evidence type="ECO:0000256" key="4">
    <source>
        <dbReference type="ARBA" id="ARBA00023224"/>
    </source>
</evidence>
<gene>
    <name evidence="10" type="ORF">PBLR_12684</name>
</gene>
<dbReference type="PANTHER" id="PTHR32089">
    <property type="entry name" value="METHYL-ACCEPTING CHEMOTAXIS PROTEIN MCPB"/>
    <property type="match status" value="1"/>
</dbReference>
<name>A0A383RCD2_PAEAL</name>
<evidence type="ECO:0000256" key="6">
    <source>
        <dbReference type="PROSITE-ProRule" id="PRU00284"/>
    </source>
</evidence>
<dbReference type="PROSITE" id="PS50111">
    <property type="entry name" value="CHEMOTAXIS_TRANSDUC_2"/>
    <property type="match status" value="1"/>
</dbReference>
<dbReference type="GO" id="GO:0006935">
    <property type="term" value="P:chemotaxis"/>
    <property type="evidence" value="ECO:0007669"/>
    <property type="project" value="InterPro"/>
</dbReference>
<evidence type="ECO:0000313" key="11">
    <source>
        <dbReference type="Proteomes" id="UP000304148"/>
    </source>
</evidence>
<dbReference type="InterPro" id="IPR003660">
    <property type="entry name" value="HAMP_dom"/>
</dbReference>
<dbReference type="InterPro" id="IPR004090">
    <property type="entry name" value="Chemotax_Me-accpt_rcpt"/>
</dbReference>
<evidence type="ECO:0000259" key="8">
    <source>
        <dbReference type="PROSITE" id="PS50111"/>
    </source>
</evidence>
<evidence type="ECO:0000256" key="1">
    <source>
        <dbReference type="ARBA" id="ARBA00004236"/>
    </source>
</evidence>
<dbReference type="CDD" id="cd11386">
    <property type="entry name" value="MCP_signal"/>
    <property type="match status" value="1"/>
</dbReference>
<dbReference type="PANTHER" id="PTHR32089:SF112">
    <property type="entry name" value="LYSOZYME-LIKE PROTEIN-RELATED"/>
    <property type="match status" value="1"/>
</dbReference>
<evidence type="ECO:0000256" key="2">
    <source>
        <dbReference type="ARBA" id="ARBA00022475"/>
    </source>
</evidence>
<dbReference type="PROSITE" id="PS50885">
    <property type="entry name" value="HAMP"/>
    <property type="match status" value="1"/>
</dbReference>
<evidence type="ECO:0000256" key="7">
    <source>
        <dbReference type="SAM" id="Phobius"/>
    </source>
</evidence>
<dbReference type="AlphaFoldDB" id="A0A383RCD2"/>
<reference evidence="11" key="1">
    <citation type="submission" date="2018-08" db="EMBL/GenBank/DDBJ databases">
        <authorList>
            <person name="Chevrot R."/>
        </authorList>
    </citation>
    <scope>NUCLEOTIDE SEQUENCE [LARGE SCALE GENOMIC DNA]</scope>
</reference>
<feature type="domain" description="HAMP" evidence="9">
    <location>
        <begin position="214"/>
        <end position="266"/>
    </location>
</feature>
<dbReference type="SUPFAM" id="SSF58104">
    <property type="entry name" value="Methyl-accepting chemotaxis protein (MCP) signaling domain"/>
    <property type="match status" value="1"/>
</dbReference>
<dbReference type="CDD" id="cd19411">
    <property type="entry name" value="MCP2201-like_sensor"/>
    <property type="match status" value="1"/>
</dbReference>
<feature type="transmembrane region" description="Helical" evidence="7">
    <location>
        <begin position="12"/>
        <end position="33"/>
    </location>
</feature>